<evidence type="ECO:0000259" key="1">
    <source>
        <dbReference type="Pfam" id="PF13614"/>
    </source>
</evidence>
<gene>
    <name evidence="2" type="ORF">AWB80_04173</name>
</gene>
<dbReference type="InterPro" id="IPR050678">
    <property type="entry name" value="DNA_Partitioning_ATPase"/>
</dbReference>
<organism evidence="2 3">
    <name type="scientific">Caballeronia pedi</name>
    <dbReference type="NCBI Taxonomy" id="1777141"/>
    <lineage>
        <taxon>Bacteria</taxon>
        <taxon>Pseudomonadati</taxon>
        <taxon>Pseudomonadota</taxon>
        <taxon>Betaproteobacteria</taxon>
        <taxon>Burkholderiales</taxon>
        <taxon>Burkholderiaceae</taxon>
        <taxon>Caballeronia</taxon>
    </lineage>
</organism>
<evidence type="ECO:0000313" key="3">
    <source>
        <dbReference type="Proteomes" id="UP000054911"/>
    </source>
</evidence>
<evidence type="ECO:0000313" key="2">
    <source>
        <dbReference type="EMBL" id="SAK73804.1"/>
    </source>
</evidence>
<dbReference type="OrthoDB" id="9808257at2"/>
<dbReference type="InterPro" id="IPR025669">
    <property type="entry name" value="AAA_dom"/>
</dbReference>
<dbReference type="STRING" id="1777141.AWB80_04173"/>
<dbReference type="InterPro" id="IPR027417">
    <property type="entry name" value="P-loop_NTPase"/>
</dbReference>
<feature type="domain" description="AAA" evidence="1">
    <location>
        <begin position="118"/>
        <end position="282"/>
    </location>
</feature>
<dbReference type="Gene3D" id="3.40.50.300">
    <property type="entry name" value="P-loop containing nucleotide triphosphate hydrolases"/>
    <property type="match status" value="1"/>
</dbReference>
<dbReference type="CDD" id="cd02042">
    <property type="entry name" value="ParAB_family"/>
    <property type="match status" value="1"/>
</dbReference>
<sequence>MPDSDVLISKALAVDDAPTSIADLLSIKERSQRAFSHRREMLLEPYPRKKAPVFTSSDIISLCNLSRDQFKYLTKKGELPLGHQLQNKRNKEYSLADAIAWVRGTTKRAVRPEGMRGRVIAVANFKGGVAKTSTAVALGQALSLAGRRVLVIDCDPQGSATQLCGYAPDAEIEEKHTILPLIYREHPTLDYAIKETYWQNMDLIPASTMLFDAEFEIPKQIADALEKRVHFKWWDILRVGLEPVAQKYDAIIVDTPPSLSYITLNALVAADAILMPCPPEGLDFASSTQFWDLAAETLSGVPGFEESKNYDFVSILLTKARNTDLSRKVRQWLADAYGERLLPFVVPESSVQATVAAGLCTIYDTTKSDWSSGTYARIREPLDQLTEFVNSHLERAWKREARSESV</sequence>
<dbReference type="SUPFAM" id="SSF52540">
    <property type="entry name" value="P-loop containing nucleoside triphosphate hydrolases"/>
    <property type="match status" value="1"/>
</dbReference>
<dbReference type="RefSeq" id="WP_061176563.1">
    <property type="nucleotide sequence ID" value="NZ_FCOE02000013.1"/>
</dbReference>
<comment type="caution">
    <text evidence="2">The sequence shown here is derived from an EMBL/GenBank/DDBJ whole genome shotgun (WGS) entry which is preliminary data.</text>
</comment>
<dbReference type="Proteomes" id="UP000054911">
    <property type="component" value="Unassembled WGS sequence"/>
</dbReference>
<reference evidence="2" key="1">
    <citation type="submission" date="2016-01" db="EMBL/GenBank/DDBJ databases">
        <authorList>
            <person name="Peeters C."/>
        </authorList>
    </citation>
    <scope>NUCLEOTIDE SEQUENCE [LARGE SCALE GENOMIC DNA]</scope>
    <source>
        <strain evidence="2">LMG 29323</strain>
    </source>
</reference>
<dbReference type="AlphaFoldDB" id="A0A158BUP1"/>
<dbReference type="EMBL" id="FCOE02000013">
    <property type="protein sequence ID" value="SAK73804.1"/>
    <property type="molecule type" value="Genomic_DNA"/>
</dbReference>
<accession>A0A158BUP1</accession>
<dbReference type="PANTHER" id="PTHR13696">
    <property type="entry name" value="P-LOOP CONTAINING NUCLEOSIDE TRIPHOSPHATE HYDROLASE"/>
    <property type="match status" value="1"/>
</dbReference>
<name>A0A158BUP1_9BURK</name>
<proteinExistence type="predicted"/>
<dbReference type="PANTHER" id="PTHR13696:SF52">
    <property type="entry name" value="PARA FAMILY PROTEIN CT_582"/>
    <property type="match status" value="1"/>
</dbReference>
<dbReference type="Pfam" id="PF13614">
    <property type="entry name" value="AAA_31"/>
    <property type="match status" value="1"/>
</dbReference>
<protein>
    <submittedName>
        <fullName evidence="2">Cobyrinic acid a,c-diamide synthase</fullName>
    </submittedName>
</protein>
<keyword evidence="3" id="KW-1185">Reference proteome</keyword>